<comment type="caution">
    <text evidence="2">The sequence shown here is derived from an EMBL/GenBank/DDBJ whole genome shotgun (WGS) entry which is preliminary data.</text>
</comment>
<protein>
    <submittedName>
        <fullName evidence="2">Uncharacterized protein</fullName>
    </submittedName>
</protein>
<feature type="compositionally biased region" description="Basic residues" evidence="1">
    <location>
        <begin position="61"/>
        <end position="75"/>
    </location>
</feature>
<reference evidence="2" key="1">
    <citation type="submission" date="2016-10" db="EMBL/GenBank/DDBJ databases">
        <title>Sequence of Gallionella enrichment culture.</title>
        <authorList>
            <person name="Poehlein A."/>
            <person name="Muehling M."/>
            <person name="Daniel R."/>
        </authorList>
    </citation>
    <scope>NUCLEOTIDE SEQUENCE</scope>
</reference>
<accession>A0A1J5Q4J1</accession>
<organism evidence="2">
    <name type="scientific">mine drainage metagenome</name>
    <dbReference type="NCBI Taxonomy" id="410659"/>
    <lineage>
        <taxon>unclassified sequences</taxon>
        <taxon>metagenomes</taxon>
        <taxon>ecological metagenomes</taxon>
    </lineage>
</organism>
<name>A0A1J5Q4J1_9ZZZZ</name>
<proteinExistence type="predicted"/>
<evidence type="ECO:0000313" key="2">
    <source>
        <dbReference type="EMBL" id="OIQ74895.1"/>
    </source>
</evidence>
<feature type="compositionally biased region" description="Low complexity" evidence="1">
    <location>
        <begin position="29"/>
        <end position="60"/>
    </location>
</feature>
<feature type="region of interest" description="Disordered" evidence="1">
    <location>
        <begin position="1"/>
        <end position="129"/>
    </location>
</feature>
<gene>
    <name evidence="2" type="ORF">GALL_434460</name>
</gene>
<sequence>MASRSASPSPAMGDLSTWAKSRSLPGDTSAFSSASRSCASRVSSKLASLSPAAAGIPAASKARRYRSMRSLRLRSKSSTSPGRAERRPPAPSSRLGRASRSRTRPATRMASRSTLPISASTSASRRVSRTRMPGFCEAAGTAASPSGACADASSAPRAGSRATRPCSRLAVVCATKSIAGAAANTALTQSRTAKASLRVCWADSSTAPKPSCRKFAAASNTCGSARRKR</sequence>
<dbReference type="AlphaFoldDB" id="A0A1J5Q4J1"/>
<dbReference type="EMBL" id="MLJW01002347">
    <property type="protein sequence ID" value="OIQ74895.1"/>
    <property type="molecule type" value="Genomic_DNA"/>
</dbReference>
<feature type="compositionally biased region" description="Low complexity" evidence="1">
    <location>
        <begin position="1"/>
        <end position="11"/>
    </location>
</feature>
<evidence type="ECO:0000256" key="1">
    <source>
        <dbReference type="SAM" id="MobiDB-lite"/>
    </source>
</evidence>
<feature type="compositionally biased region" description="Low complexity" evidence="1">
    <location>
        <begin position="106"/>
        <end position="125"/>
    </location>
</feature>